<dbReference type="Proteomes" id="UP000011058">
    <property type="component" value="Chromosome"/>
</dbReference>
<dbReference type="Pfam" id="PF01261">
    <property type="entry name" value="AP_endonuc_2"/>
    <property type="match status" value="1"/>
</dbReference>
<dbReference type="PANTHER" id="PTHR12110:SF41">
    <property type="entry name" value="INOSOSE DEHYDRATASE"/>
    <property type="match status" value="1"/>
</dbReference>
<dbReference type="SUPFAM" id="SSF51658">
    <property type="entry name" value="Xylose isomerase-like"/>
    <property type="match status" value="1"/>
</dbReference>
<organism evidence="3 4">
    <name type="scientific">Fibrella aestuarina BUZ 2</name>
    <dbReference type="NCBI Taxonomy" id="1166018"/>
    <lineage>
        <taxon>Bacteria</taxon>
        <taxon>Pseudomonadati</taxon>
        <taxon>Bacteroidota</taxon>
        <taxon>Cytophagia</taxon>
        <taxon>Cytophagales</taxon>
        <taxon>Spirosomataceae</taxon>
        <taxon>Fibrella</taxon>
    </lineage>
</organism>
<proteinExistence type="predicted"/>
<evidence type="ECO:0000313" key="4">
    <source>
        <dbReference type="Proteomes" id="UP000011058"/>
    </source>
</evidence>
<keyword evidence="1" id="KW-0732">Signal</keyword>
<dbReference type="HOGENOM" id="CLU_059523_1_0_10"/>
<dbReference type="eggNOG" id="COG1082">
    <property type="taxonomic scope" value="Bacteria"/>
</dbReference>
<dbReference type="GO" id="GO:0016853">
    <property type="term" value="F:isomerase activity"/>
    <property type="evidence" value="ECO:0007669"/>
    <property type="project" value="UniProtKB-KW"/>
</dbReference>
<dbReference type="OrthoDB" id="9798407at2"/>
<dbReference type="PANTHER" id="PTHR12110">
    <property type="entry name" value="HYDROXYPYRUVATE ISOMERASE"/>
    <property type="match status" value="1"/>
</dbReference>
<feature type="chain" id="PRO_5003630455" evidence="1">
    <location>
        <begin position="32"/>
        <end position="288"/>
    </location>
</feature>
<reference evidence="3 4" key="1">
    <citation type="journal article" date="2012" name="J. Bacteriol.">
        <title>Genome Sequence of Fibrella aestuarina BUZ 2T, a Filamentous Marine Bacterium.</title>
        <authorList>
            <person name="Filippini M."/>
            <person name="Qi W."/>
            <person name="Blom J."/>
            <person name="Goesmann A."/>
            <person name="Smits T.H."/>
            <person name="Bagheri H.C."/>
        </authorList>
    </citation>
    <scope>NUCLEOTIDE SEQUENCE [LARGE SCALE GENOMIC DNA]</scope>
    <source>
        <strain evidence="4">BUZ 2T</strain>
    </source>
</reference>
<keyword evidence="3" id="KW-0413">Isomerase</keyword>
<gene>
    <name evidence="3" type="ORF">FAES_2678</name>
</gene>
<keyword evidence="4" id="KW-1185">Reference proteome</keyword>
<dbReference type="InterPro" id="IPR006311">
    <property type="entry name" value="TAT_signal"/>
</dbReference>
<feature type="signal peptide" evidence="1">
    <location>
        <begin position="1"/>
        <end position="31"/>
    </location>
</feature>
<dbReference type="InterPro" id="IPR013022">
    <property type="entry name" value="Xyl_isomerase-like_TIM-brl"/>
</dbReference>
<dbReference type="STRING" id="1166018.FAES_2678"/>
<dbReference type="EMBL" id="HE796683">
    <property type="protein sequence ID" value="CCH00687.1"/>
    <property type="molecule type" value="Genomic_DNA"/>
</dbReference>
<evidence type="ECO:0000313" key="3">
    <source>
        <dbReference type="EMBL" id="CCH00687.1"/>
    </source>
</evidence>
<dbReference type="PROSITE" id="PS51318">
    <property type="entry name" value="TAT"/>
    <property type="match status" value="1"/>
</dbReference>
<evidence type="ECO:0000256" key="1">
    <source>
        <dbReference type="SAM" id="SignalP"/>
    </source>
</evidence>
<protein>
    <submittedName>
        <fullName evidence="3">Xylose isomerase domain protein TIM barrel</fullName>
    </submittedName>
</protein>
<dbReference type="AlphaFoldDB" id="I0K984"/>
<evidence type="ECO:0000259" key="2">
    <source>
        <dbReference type="Pfam" id="PF01261"/>
    </source>
</evidence>
<feature type="domain" description="Xylose isomerase-like TIM barrel" evidence="2">
    <location>
        <begin position="57"/>
        <end position="258"/>
    </location>
</feature>
<accession>I0K984</accession>
<dbReference type="Gene3D" id="3.20.20.150">
    <property type="entry name" value="Divalent-metal-dependent TIM barrel enzymes"/>
    <property type="match status" value="1"/>
</dbReference>
<dbReference type="InterPro" id="IPR050312">
    <property type="entry name" value="IolE/XylAMocC-like"/>
</dbReference>
<dbReference type="KEGG" id="fae:FAES_2678"/>
<dbReference type="InterPro" id="IPR036237">
    <property type="entry name" value="Xyl_isomerase-like_sf"/>
</dbReference>
<name>I0K984_9BACT</name>
<sequence>MTNSISRKDFLKASGALALSLPFLSRTAALAKPLSSVGLQLYTLRNEVSKDLAGTLKSVAEIGYKELELFGYNNGTYFGKTPKELRSMLDGLGLKAPSGHFLVPQMQKDWDKAIDHAKELGQSYMVCAYLFPQERTKLDDYKRYVDLFNKSAEACKKAGIQFAYHNHDFEFQPLEGQVPYDLLLKGTDPNLVKMELDLYWATFAGKDPVAMFKENPGRFPMVHLKDIAKTEKREFAEVGTGSINFQRIMDARKTAGIKHFFVEQDVVSKGTPLEAIAISFANVKKLSV</sequence>
<dbReference type="PATRIC" id="fig|1166018.3.peg.4445"/>
<dbReference type="RefSeq" id="WP_015331786.1">
    <property type="nucleotide sequence ID" value="NC_020054.1"/>
</dbReference>